<dbReference type="AlphaFoldDB" id="A0A2A6FS10"/>
<evidence type="ECO:0000256" key="1">
    <source>
        <dbReference type="SAM" id="Phobius"/>
    </source>
</evidence>
<protein>
    <submittedName>
        <fullName evidence="2">Uncharacterized protein</fullName>
    </submittedName>
</protein>
<organism evidence="2 3">
    <name type="scientific">Candidatus Lumbricidiphila eiseniae</name>
    <dbReference type="NCBI Taxonomy" id="1969409"/>
    <lineage>
        <taxon>Bacteria</taxon>
        <taxon>Bacillati</taxon>
        <taxon>Actinomycetota</taxon>
        <taxon>Actinomycetes</taxon>
        <taxon>Micrococcales</taxon>
        <taxon>Microbacteriaceae</taxon>
        <taxon>Candidatus Lumbricidiphila</taxon>
    </lineage>
</organism>
<proteinExistence type="predicted"/>
<dbReference type="EMBL" id="NAEP01000033">
    <property type="protein sequence ID" value="PDQ35458.1"/>
    <property type="molecule type" value="Genomic_DNA"/>
</dbReference>
<keyword evidence="1" id="KW-0472">Membrane</keyword>
<comment type="caution">
    <text evidence="2">The sequence shown here is derived from an EMBL/GenBank/DDBJ whole genome shotgun (WGS) entry which is preliminary data.</text>
</comment>
<name>A0A2A6FS10_9MICO</name>
<evidence type="ECO:0000313" key="2">
    <source>
        <dbReference type="EMBL" id="PDQ35458.1"/>
    </source>
</evidence>
<dbReference type="Proteomes" id="UP000219994">
    <property type="component" value="Unassembled WGS sequence"/>
</dbReference>
<gene>
    <name evidence="2" type="ORF">B5766_05905</name>
</gene>
<sequence>MPIDFDENTAFPVTADPHDFWGWLHCVAIVTGEIAANAIVAAKVARLVARFGSIQRVFENLFRAWNSASSWDRKMEAISKASLGLAGEIIGVGTIKAACFDS</sequence>
<feature type="transmembrane region" description="Helical" evidence="1">
    <location>
        <begin position="20"/>
        <end position="40"/>
    </location>
</feature>
<accession>A0A2A6FS10</accession>
<reference evidence="3" key="1">
    <citation type="submission" date="2017-03" db="EMBL/GenBank/DDBJ databases">
        <authorList>
            <person name="Lund M.B."/>
        </authorList>
    </citation>
    <scope>NUCLEOTIDE SEQUENCE [LARGE SCALE GENOMIC DNA]</scope>
</reference>
<evidence type="ECO:0000313" key="3">
    <source>
        <dbReference type="Proteomes" id="UP000219994"/>
    </source>
</evidence>
<keyword evidence="1" id="KW-1133">Transmembrane helix</keyword>
<keyword evidence="1" id="KW-0812">Transmembrane</keyword>